<reference evidence="2" key="2">
    <citation type="submission" date="2015-07" db="EMBL/GenBank/DDBJ databases">
        <authorList>
            <person name="Noorani M."/>
        </authorList>
    </citation>
    <scope>NUCLEOTIDE SEQUENCE</scope>
    <source>
        <strain evidence="2">Yugu1</strain>
    </source>
</reference>
<dbReference type="PANTHER" id="PTHR35546:SF80">
    <property type="entry name" value="F-BOX DOMAIN CONTAINING PROTEIN EXPRESSED"/>
    <property type="match status" value="1"/>
</dbReference>
<dbReference type="InterPro" id="IPR056592">
    <property type="entry name" value="Beta-prop_At3g26010-like"/>
</dbReference>
<dbReference type="SMART" id="SM00256">
    <property type="entry name" value="FBOX"/>
    <property type="match status" value="1"/>
</dbReference>
<organism evidence="2">
    <name type="scientific">Setaria italica</name>
    <name type="common">Foxtail millet</name>
    <name type="synonym">Panicum italicum</name>
    <dbReference type="NCBI Taxonomy" id="4555"/>
    <lineage>
        <taxon>Eukaryota</taxon>
        <taxon>Viridiplantae</taxon>
        <taxon>Streptophyta</taxon>
        <taxon>Embryophyta</taxon>
        <taxon>Tracheophyta</taxon>
        <taxon>Spermatophyta</taxon>
        <taxon>Magnoliopsida</taxon>
        <taxon>Liliopsida</taxon>
        <taxon>Poales</taxon>
        <taxon>Poaceae</taxon>
        <taxon>PACMAD clade</taxon>
        <taxon>Panicoideae</taxon>
        <taxon>Panicodae</taxon>
        <taxon>Paniceae</taxon>
        <taxon>Cenchrinae</taxon>
        <taxon>Setaria</taxon>
    </lineage>
</organism>
<dbReference type="EMBL" id="CM003529">
    <property type="protein sequence ID" value="RCV13568.1"/>
    <property type="molecule type" value="Genomic_DNA"/>
</dbReference>
<dbReference type="AlphaFoldDB" id="A0A368Q792"/>
<protein>
    <recommendedName>
        <fullName evidence="1">F-box domain-containing protein</fullName>
    </recommendedName>
</protein>
<proteinExistence type="predicted"/>
<evidence type="ECO:0000259" key="1">
    <source>
        <dbReference type="PROSITE" id="PS50181"/>
    </source>
</evidence>
<dbReference type="PANTHER" id="PTHR35546">
    <property type="entry name" value="F-BOX PROTEIN INTERACTION DOMAIN PROTEIN-RELATED"/>
    <property type="match status" value="1"/>
</dbReference>
<dbReference type="InterPro" id="IPR036047">
    <property type="entry name" value="F-box-like_dom_sf"/>
</dbReference>
<name>A0A368Q792_SETIT</name>
<dbReference type="Pfam" id="PF24750">
    <property type="entry name" value="b-prop_At3g26010-like"/>
    <property type="match status" value="1"/>
</dbReference>
<evidence type="ECO:0000313" key="2">
    <source>
        <dbReference type="EMBL" id="RCV13568.1"/>
    </source>
</evidence>
<dbReference type="Gene3D" id="1.20.1280.50">
    <property type="match status" value="1"/>
</dbReference>
<gene>
    <name evidence="2" type="ORF">SETIT_2G355600v2</name>
</gene>
<dbReference type="PROSITE" id="PS50181">
    <property type="entry name" value="FBOX"/>
    <property type="match status" value="1"/>
</dbReference>
<dbReference type="InterPro" id="IPR001810">
    <property type="entry name" value="F-box_dom"/>
</dbReference>
<accession>A0A368Q792</accession>
<dbReference type="InterPro" id="IPR055290">
    <property type="entry name" value="At3g26010-like"/>
</dbReference>
<dbReference type="OrthoDB" id="671616at2759"/>
<feature type="domain" description="F-box" evidence="1">
    <location>
        <begin position="7"/>
        <end position="56"/>
    </location>
</feature>
<dbReference type="SUPFAM" id="SSF81383">
    <property type="entry name" value="F-box domain"/>
    <property type="match status" value="1"/>
</dbReference>
<sequence length="339" mass="38400">MEEDATQIPEPYLPNNLVVEILSRLSAKSLCHFQCVPKSWRALISDPTHRHMFARTTSSPCFFFHCYCNNIPCLYGGLPLVDSELCFLPASSGGEVMRLDSCNGLLLLHCSSPTGGAGADTNAPPLQTIYVVCNPATGDTKVCSATLSFDPSVSSHFHVFHLEEKEQSYDHFIKAVEIYSSETETWVRKETRWSTRPHQCLFLTCHMTYLNGFLHLTTWDDVIAMVDARGEAWRTINVPCNRSRGSGFISHSQRRLVYVHVRTRRASAGELVIYVLEDHSSERWTRKHKVSNAFLFGPGKLPSSRLDEVFLHDRSGKRLVCYDMKQRRVNAIRTLEDVA</sequence>
<dbReference type="CDD" id="cd22157">
    <property type="entry name" value="F-box_AtFBW1-like"/>
    <property type="match status" value="1"/>
</dbReference>
<dbReference type="STRING" id="4555.A0A368Q792"/>
<reference evidence="2" key="1">
    <citation type="journal article" date="2012" name="Nat. Biotechnol.">
        <title>Reference genome sequence of the model plant Setaria.</title>
        <authorList>
            <person name="Bennetzen J.L."/>
            <person name="Schmutz J."/>
            <person name="Wang H."/>
            <person name="Percifield R."/>
            <person name="Hawkins J."/>
            <person name="Pontaroli A.C."/>
            <person name="Estep M."/>
            <person name="Feng L."/>
            <person name="Vaughn J.N."/>
            <person name="Grimwood J."/>
            <person name="Jenkins J."/>
            <person name="Barry K."/>
            <person name="Lindquist E."/>
            <person name="Hellsten U."/>
            <person name="Deshpande S."/>
            <person name="Wang X."/>
            <person name="Wu X."/>
            <person name="Mitros T."/>
            <person name="Triplett J."/>
            <person name="Yang X."/>
            <person name="Ye C.Y."/>
            <person name="Mauro-Herrera M."/>
            <person name="Wang L."/>
            <person name="Li P."/>
            <person name="Sharma M."/>
            <person name="Sharma R."/>
            <person name="Ronald P.C."/>
            <person name="Panaud O."/>
            <person name="Kellogg E.A."/>
            <person name="Brutnell T.P."/>
            <person name="Doust A.N."/>
            <person name="Tuskan G.A."/>
            <person name="Rokhsar D."/>
            <person name="Devos K.M."/>
        </authorList>
    </citation>
    <scope>NUCLEOTIDE SEQUENCE [LARGE SCALE GENOMIC DNA]</scope>
    <source>
        <strain evidence="2">Yugu1</strain>
    </source>
</reference>
<dbReference type="Pfam" id="PF00646">
    <property type="entry name" value="F-box"/>
    <property type="match status" value="1"/>
</dbReference>